<evidence type="ECO:0000256" key="3">
    <source>
        <dbReference type="SAM" id="Phobius"/>
    </source>
</evidence>
<dbReference type="AlphaFoldDB" id="A0A4R3QFB1"/>
<dbReference type="InterPro" id="IPR006143">
    <property type="entry name" value="RND_pump_MFP"/>
</dbReference>
<dbReference type="Gene3D" id="2.40.50.100">
    <property type="match status" value="1"/>
</dbReference>
<evidence type="ECO:0000313" key="7">
    <source>
        <dbReference type="Proteomes" id="UP000294576"/>
    </source>
</evidence>
<dbReference type="InterPro" id="IPR058792">
    <property type="entry name" value="Beta-barrel_RND_2"/>
</dbReference>
<evidence type="ECO:0000259" key="5">
    <source>
        <dbReference type="Pfam" id="PF25954"/>
    </source>
</evidence>
<feature type="transmembrane region" description="Helical" evidence="3">
    <location>
        <begin position="7"/>
        <end position="25"/>
    </location>
</feature>
<evidence type="ECO:0000256" key="2">
    <source>
        <dbReference type="SAM" id="Coils"/>
    </source>
</evidence>
<feature type="coiled-coil region" evidence="2">
    <location>
        <begin position="88"/>
        <end position="139"/>
    </location>
</feature>
<dbReference type="GO" id="GO:1990281">
    <property type="term" value="C:efflux pump complex"/>
    <property type="evidence" value="ECO:0007669"/>
    <property type="project" value="TreeGrafter"/>
</dbReference>
<reference evidence="6 7" key="1">
    <citation type="submission" date="2019-03" db="EMBL/GenBank/DDBJ databases">
        <title>Genomic Encyclopedia of Type Strains, Phase IV (KMG-V): Genome sequencing to study the core and pangenomes of soil and plant-associated prokaryotes.</title>
        <authorList>
            <person name="Whitman W."/>
        </authorList>
    </citation>
    <scope>NUCLEOTIDE SEQUENCE [LARGE SCALE GENOMIC DNA]</scope>
    <source>
        <strain evidence="6 7">Hc14</strain>
    </source>
</reference>
<protein>
    <submittedName>
        <fullName evidence="6">RND family efflux transporter MFP subunit</fullName>
    </submittedName>
</protein>
<dbReference type="Gene3D" id="1.10.287.470">
    <property type="entry name" value="Helix hairpin bin"/>
    <property type="match status" value="1"/>
</dbReference>
<dbReference type="PANTHER" id="PTHR30469:SF33">
    <property type="entry name" value="SLR1207 PROTEIN"/>
    <property type="match status" value="1"/>
</dbReference>
<keyword evidence="3" id="KW-0472">Membrane</keyword>
<keyword evidence="3" id="KW-0812">Transmembrane</keyword>
<keyword evidence="3" id="KW-1133">Transmembrane helix</keyword>
<dbReference type="Gene3D" id="2.40.420.20">
    <property type="match status" value="1"/>
</dbReference>
<gene>
    <name evidence="6" type="ORF">EV132_101215</name>
</gene>
<evidence type="ECO:0000313" key="6">
    <source>
        <dbReference type="EMBL" id="TCU20151.1"/>
    </source>
</evidence>
<comment type="similarity">
    <text evidence="1">Belongs to the membrane fusion protein (MFP) (TC 8.A.1) family.</text>
</comment>
<dbReference type="NCBIfam" id="TIGR01730">
    <property type="entry name" value="RND_mfp"/>
    <property type="match status" value="1"/>
</dbReference>
<keyword evidence="2" id="KW-0175">Coiled coil</keyword>
<dbReference type="InterPro" id="IPR058625">
    <property type="entry name" value="MdtA-like_BSH"/>
</dbReference>
<feature type="domain" description="CusB-like beta-barrel" evidence="5">
    <location>
        <begin position="188"/>
        <end position="258"/>
    </location>
</feature>
<sequence length="335" mass="36500">MKPLRMVPVVAVLAAVAGLAAWYVWRPVPVSVVTPSRGNAAEVVYASGVVEPVTWAKVTPLVRERIVEQCNCEGSSVKKGDILARLDDSEARAALAELEARLSLAEQELRRYNLMLEKNTAAQQSVDRANSEVDQLKALAVGQRARLDSYIIRAPIDGFVLRQDGEVGEVADLGTALFWVGEQKPLLVVADVNEEDIPRLRLGQKALLKSDAFRDRTLDATVSNITPKGDPVTKTYRVKLRLPDDTPLMIGMSTDVNVIVRVSENTLLLPSVAAEANKVFTIEEDRARLREIRTGIRGPNGIEILSGLDEKAHVVSPFPQDIKDGARVAITGAAK</sequence>
<organism evidence="6 7">
    <name type="scientific">Rhizobium sullae</name>
    <name type="common">Rhizobium hedysari</name>
    <dbReference type="NCBI Taxonomy" id="50338"/>
    <lineage>
        <taxon>Bacteria</taxon>
        <taxon>Pseudomonadati</taxon>
        <taxon>Pseudomonadota</taxon>
        <taxon>Alphaproteobacteria</taxon>
        <taxon>Hyphomicrobiales</taxon>
        <taxon>Rhizobiaceae</taxon>
        <taxon>Rhizobium/Agrobacterium group</taxon>
        <taxon>Rhizobium</taxon>
    </lineage>
</organism>
<dbReference type="SUPFAM" id="SSF111369">
    <property type="entry name" value="HlyD-like secretion proteins"/>
    <property type="match status" value="1"/>
</dbReference>
<proteinExistence type="inferred from homology"/>
<dbReference type="Gene3D" id="2.40.30.170">
    <property type="match status" value="1"/>
</dbReference>
<accession>A0A4R3QFB1</accession>
<name>A0A4R3QFB1_RHISU</name>
<dbReference type="GO" id="GO:0015562">
    <property type="term" value="F:efflux transmembrane transporter activity"/>
    <property type="evidence" value="ECO:0007669"/>
    <property type="project" value="TreeGrafter"/>
</dbReference>
<dbReference type="Proteomes" id="UP000294576">
    <property type="component" value="Unassembled WGS sequence"/>
</dbReference>
<dbReference type="EMBL" id="SMBH01000001">
    <property type="protein sequence ID" value="TCU20151.1"/>
    <property type="molecule type" value="Genomic_DNA"/>
</dbReference>
<comment type="caution">
    <text evidence="6">The sequence shown here is derived from an EMBL/GenBank/DDBJ whole genome shotgun (WGS) entry which is preliminary data.</text>
</comment>
<dbReference type="Pfam" id="PF25917">
    <property type="entry name" value="BSH_RND"/>
    <property type="match status" value="1"/>
</dbReference>
<dbReference type="PANTHER" id="PTHR30469">
    <property type="entry name" value="MULTIDRUG RESISTANCE PROTEIN MDTA"/>
    <property type="match status" value="1"/>
</dbReference>
<dbReference type="Pfam" id="PF25954">
    <property type="entry name" value="Beta-barrel_RND_2"/>
    <property type="match status" value="1"/>
</dbReference>
<evidence type="ECO:0000256" key="1">
    <source>
        <dbReference type="ARBA" id="ARBA00009477"/>
    </source>
</evidence>
<evidence type="ECO:0000259" key="4">
    <source>
        <dbReference type="Pfam" id="PF25917"/>
    </source>
</evidence>
<feature type="domain" description="Multidrug resistance protein MdtA-like barrel-sandwich hybrid" evidence="4">
    <location>
        <begin position="56"/>
        <end position="179"/>
    </location>
</feature>